<feature type="region of interest" description="Disordered" evidence="1">
    <location>
        <begin position="368"/>
        <end position="394"/>
    </location>
</feature>
<proteinExistence type="predicted"/>
<feature type="region of interest" description="Disordered" evidence="1">
    <location>
        <begin position="1"/>
        <end position="26"/>
    </location>
</feature>
<comment type="caution">
    <text evidence="2">The sequence shown here is derived from an EMBL/GenBank/DDBJ whole genome shotgun (WGS) entry which is preliminary data.</text>
</comment>
<dbReference type="AlphaFoldDB" id="A0A9W9LL52"/>
<organism evidence="2 3">
    <name type="scientific">Penicillium capsulatum</name>
    <dbReference type="NCBI Taxonomy" id="69766"/>
    <lineage>
        <taxon>Eukaryota</taxon>
        <taxon>Fungi</taxon>
        <taxon>Dikarya</taxon>
        <taxon>Ascomycota</taxon>
        <taxon>Pezizomycotina</taxon>
        <taxon>Eurotiomycetes</taxon>
        <taxon>Eurotiomycetidae</taxon>
        <taxon>Eurotiales</taxon>
        <taxon>Aspergillaceae</taxon>
        <taxon>Penicillium</taxon>
    </lineage>
</organism>
<dbReference type="EMBL" id="JAPQKO010000005">
    <property type="protein sequence ID" value="KAJ5161885.1"/>
    <property type="molecule type" value="Genomic_DNA"/>
</dbReference>
<keyword evidence="3" id="KW-1185">Reference proteome</keyword>
<name>A0A9W9LL52_9EURO</name>
<sequence>MGEQRASRHTTAPLPVQHEAHTPEPLDMKDLNKTHVISPQGDLIIEYTDPSAVPHRWVVSSQLLVDKSPYFRALLDPEKFAEGRQLSQRRQGLKDSPGSSAETGSDGDVDLSSFSDLPTFKIGSESMLELCGAESIDLFLRIMCLESQADDTRIEFEDSLKSRSLAVIAKLIEIADWFNSPEFIRYTLRDVGYTFGKKDRSSQWTFGPALLRMKEDRTRQIIAIAYFLQSDIVCQTMTHTLLVAGSRFWVDGLERPATVHLRWRYLPDGFEEELYYRRQCVLNTITDLHAHFLRKYGALEDTDETKPTNNTTSSLGTAFSTSTHTRRYQCRAGLDNASQCDLFHLGQMTRFFSMRAKTVFIGSTLIDPEFNEPNSEDETSDAEDTPKQRSSSSDAPSDIIAIIASLKQYPDYQIDPNHQACGVRRRLLPIIPCIEKYISDPRGLLGCGREHWTQIPRSSWKTGVPADHTVGIRFAQITSVHFSSKRRTATTFPLREEAWLLFTARKRNWEA</sequence>
<evidence type="ECO:0000313" key="3">
    <source>
        <dbReference type="Proteomes" id="UP001146351"/>
    </source>
</evidence>
<gene>
    <name evidence="2" type="ORF">N7492_007277</name>
</gene>
<dbReference type="Proteomes" id="UP001146351">
    <property type="component" value="Unassembled WGS sequence"/>
</dbReference>
<protein>
    <recommendedName>
        <fullName evidence="4">BTB domain-containing protein</fullName>
    </recommendedName>
</protein>
<evidence type="ECO:0000313" key="2">
    <source>
        <dbReference type="EMBL" id="KAJ5161885.1"/>
    </source>
</evidence>
<feature type="region of interest" description="Disordered" evidence="1">
    <location>
        <begin position="83"/>
        <end position="110"/>
    </location>
</feature>
<feature type="compositionally biased region" description="Acidic residues" evidence="1">
    <location>
        <begin position="374"/>
        <end position="383"/>
    </location>
</feature>
<evidence type="ECO:0000256" key="1">
    <source>
        <dbReference type="SAM" id="MobiDB-lite"/>
    </source>
</evidence>
<accession>A0A9W9LL52</accession>
<reference evidence="2" key="2">
    <citation type="journal article" date="2023" name="IMA Fungus">
        <title>Comparative genomic study of the Penicillium genus elucidates a diverse pangenome and 15 lateral gene transfer events.</title>
        <authorList>
            <person name="Petersen C."/>
            <person name="Sorensen T."/>
            <person name="Nielsen M.R."/>
            <person name="Sondergaard T.E."/>
            <person name="Sorensen J.L."/>
            <person name="Fitzpatrick D.A."/>
            <person name="Frisvad J.C."/>
            <person name="Nielsen K.L."/>
        </authorList>
    </citation>
    <scope>NUCLEOTIDE SEQUENCE</scope>
    <source>
        <strain evidence="2">IBT 21917</strain>
    </source>
</reference>
<reference evidence="2" key="1">
    <citation type="submission" date="2022-11" db="EMBL/GenBank/DDBJ databases">
        <authorList>
            <person name="Petersen C."/>
        </authorList>
    </citation>
    <scope>NUCLEOTIDE SEQUENCE</scope>
    <source>
        <strain evidence="2">IBT 21917</strain>
    </source>
</reference>
<evidence type="ECO:0008006" key="4">
    <source>
        <dbReference type="Google" id="ProtNLM"/>
    </source>
</evidence>
<dbReference type="OrthoDB" id="5398371at2759"/>